<dbReference type="EMBL" id="QKZI01000005">
    <property type="protein sequence ID" value="PZX03968.1"/>
    <property type="molecule type" value="Genomic_DNA"/>
</dbReference>
<name>A0A2W7PBI0_9BACI</name>
<keyword evidence="1" id="KW-0472">Membrane</keyword>
<keyword evidence="1" id="KW-1133">Transmembrane helix</keyword>
<dbReference type="RefSeq" id="WP_111440001.1">
    <property type="nucleotide sequence ID" value="NZ_QKZI01000005.1"/>
</dbReference>
<evidence type="ECO:0000256" key="1">
    <source>
        <dbReference type="SAM" id="Phobius"/>
    </source>
</evidence>
<keyword evidence="1" id="KW-0812">Transmembrane</keyword>
<protein>
    <submittedName>
        <fullName evidence="3">VanZ like protein</fullName>
    </submittedName>
</protein>
<evidence type="ECO:0000313" key="4">
    <source>
        <dbReference type="Proteomes" id="UP000248646"/>
    </source>
</evidence>
<feature type="transmembrane region" description="Helical" evidence="1">
    <location>
        <begin position="74"/>
        <end position="91"/>
    </location>
</feature>
<evidence type="ECO:0000313" key="3">
    <source>
        <dbReference type="EMBL" id="PZX03968.1"/>
    </source>
</evidence>
<feature type="transmembrane region" description="Helical" evidence="1">
    <location>
        <begin position="129"/>
        <end position="149"/>
    </location>
</feature>
<feature type="transmembrane region" description="Helical" evidence="1">
    <location>
        <begin position="98"/>
        <end position="117"/>
    </location>
</feature>
<dbReference type="PIRSF" id="PIRSF019083">
    <property type="entry name" value="UCP019083_VanZ"/>
    <property type="match status" value="1"/>
</dbReference>
<proteinExistence type="predicted"/>
<feature type="domain" description="VanZ-like" evidence="2">
    <location>
        <begin position="4"/>
        <end position="144"/>
    </location>
</feature>
<comment type="caution">
    <text evidence="3">The sequence shown here is derived from an EMBL/GenBank/DDBJ whole genome shotgun (WGS) entry which is preliminary data.</text>
</comment>
<sequence length="157" mass="17645">MKKIIPLLILIFIVFISSGQSAEQQSLETLLTKWLPNKPLESFLAIFEIPYWGILVSIEERGYYPFVEFLIRKGTHFVYFGIIALAVYAALPKFTFRTLAAGVLTIVFAIVDEYHQSLTSGRTATAQDVMLDTAGAITALLLLTCVQFIKHRKTTKV</sequence>
<gene>
    <name evidence="3" type="ORF">C7437_105165</name>
</gene>
<accession>A0A2W7PBI0</accession>
<evidence type="ECO:0000259" key="2">
    <source>
        <dbReference type="Pfam" id="PF04892"/>
    </source>
</evidence>
<organism evidence="3 4">
    <name type="scientific">Psychrobacillus insolitus</name>
    <dbReference type="NCBI Taxonomy" id="1461"/>
    <lineage>
        <taxon>Bacteria</taxon>
        <taxon>Bacillati</taxon>
        <taxon>Bacillota</taxon>
        <taxon>Bacilli</taxon>
        <taxon>Bacillales</taxon>
        <taxon>Bacillaceae</taxon>
        <taxon>Psychrobacillus</taxon>
    </lineage>
</organism>
<dbReference type="InterPro" id="IPR006976">
    <property type="entry name" value="VanZ-like"/>
</dbReference>
<dbReference type="OrthoDB" id="291892at2"/>
<dbReference type="Pfam" id="PF04892">
    <property type="entry name" value="VanZ"/>
    <property type="match status" value="1"/>
</dbReference>
<dbReference type="InterPro" id="IPR016747">
    <property type="entry name" value="Phosphotransbutyrylase"/>
</dbReference>
<dbReference type="NCBIfam" id="NF037970">
    <property type="entry name" value="vanZ_1"/>
    <property type="match status" value="1"/>
</dbReference>
<dbReference type="AlphaFoldDB" id="A0A2W7PBI0"/>
<reference evidence="3 4" key="1">
    <citation type="submission" date="2018-06" db="EMBL/GenBank/DDBJ databases">
        <title>Genomic Encyclopedia of Type Strains, Phase IV (KMG-IV): sequencing the most valuable type-strain genomes for metagenomic binning, comparative biology and taxonomic classification.</title>
        <authorList>
            <person name="Goeker M."/>
        </authorList>
    </citation>
    <scope>NUCLEOTIDE SEQUENCE [LARGE SCALE GENOMIC DNA]</scope>
    <source>
        <strain evidence="3 4">DSM 5</strain>
    </source>
</reference>
<keyword evidence="4" id="KW-1185">Reference proteome</keyword>
<dbReference type="Proteomes" id="UP000248646">
    <property type="component" value="Unassembled WGS sequence"/>
</dbReference>